<organism evidence="2 3">
    <name type="scientific">Streptomyces peucetius</name>
    <dbReference type="NCBI Taxonomy" id="1950"/>
    <lineage>
        <taxon>Bacteria</taxon>
        <taxon>Bacillati</taxon>
        <taxon>Actinomycetota</taxon>
        <taxon>Actinomycetes</taxon>
        <taxon>Kitasatosporales</taxon>
        <taxon>Streptomycetaceae</taxon>
        <taxon>Streptomyces</taxon>
    </lineage>
</organism>
<keyword evidence="3" id="KW-1185">Reference proteome</keyword>
<dbReference type="SMART" id="SM00860">
    <property type="entry name" value="SMI1_KNR4"/>
    <property type="match status" value="2"/>
</dbReference>
<evidence type="ECO:0000259" key="1">
    <source>
        <dbReference type="SMART" id="SM00860"/>
    </source>
</evidence>
<evidence type="ECO:0000313" key="2">
    <source>
        <dbReference type="EMBL" id="UYQ64001.1"/>
    </source>
</evidence>
<sequence length="399" mass="43567">MALPSVSFLTALLDASAPEPVPVEWDAVEAWLGVRLPADYKALAACGPLDIGEFVWLHVPCTEEGRFDYGSWLKSTHRHCRIDSRNAPPHEPPVFRPAPGGLLALGETRATSCLFWDTSASDDPDEWPVVIFHQDAVHQGVNPWLDYGMPLAETLVALLRTGLPLPGGGALGPLPATVRRTAYLTEASPWTPPGPGGSPEAEALRRAALTQGSGLEALRTLLPPPPEPYLGDADWEWVAEQLGTRLPAEYVELMEAYGGSTWLGWLNLPAPLNTGPGGLVAEQWYRDAYRELREQFPEYQPLQVWPEKGGFLPFASTIDGDQICWLTEGDDPDAWPLIVVPRHADQGDPLPQGLTDTLLEWLRGRFRAEGFPGLDVDDDPLEFIELVPWAPDATDAGSG</sequence>
<dbReference type="Pfam" id="PF09346">
    <property type="entry name" value="SMI1_KNR4"/>
    <property type="match status" value="1"/>
</dbReference>
<dbReference type="RefSeq" id="WP_264246756.1">
    <property type="nucleotide sequence ID" value="NZ_CP107567.1"/>
</dbReference>
<accession>A0ABY6IAF7</accession>
<protein>
    <submittedName>
        <fullName evidence="2">SMI1/KNR4 family protein</fullName>
    </submittedName>
</protein>
<feature type="domain" description="Knr4/Smi1-like" evidence="1">
    <location>
        <begin position="229"/>
        <end position="364"/>
    </location>
</feature>
<gene>
    <name evidence="2" type="ORF">OGH68_22730</name>
</gene>
<name>A0ABY6IAF7_STRPE</name>
<reference evidence="2" key="1">
    <citation type="submission" date="2022-10" db="EMBL/GenBank/DDBJ databases">
        <title>Cytochrome P450 Catalyzes Benzene Ring Formation in the Biosynthesis of Trialkyl-Substituted Aromatic Polyketides.</title>
        <authorList>
            <person name="Zhao E."/>
            <person name="Ge H."/>
        </authorList>
    </citation>
    <scope>NUCLEOTIDE SEQUENCE</scope>
    <source>
        <strain evidence="2">NA0869</strain>
    </source>
</reference>
<dbReference type="SUPFAM" id="SSF160631">
    <property type="entry name" value="SMI1/KNR4-like"/>
    <property type="match status" value="2"/>
</dbReference>
<dbReference type="Proteomes" id="UP001163878">
    <property type="component" value="Chromosome"/>
</dbReference>
<dbReference type="InterPro" id="IPR037883">
    <property type="entry name" value="Knr4/Smi1-like_sf"/>
</dbReference>
<dbReference type="EMBL" id="CP107567">
    <property type="protein sequence ID" value="UYQ64001.1"/>
    <property type="molecule type" value="Genomic_DNA"/>
</dbReference>
<proteinExistence type="predicted"/>
<feature type="domain" description="Knr4/Smi1-like" evidence="1">
    <location>
        <begin position="20"/>
        <end position="161"/>
    </location>
</feature>
<dbReference type="InterPro" id="IPR018958">
    <property type="entry name" value="Knr4/Smi1-like_dom"/>
</dbReference>
<evidence type="ECO:0000313" key="3">
    <source>
        <dbReference type="Proteomes" id="UP001163878"/>
    </source>
</evidence>
<dbReference type="Gene3D" id="3.40.1580.10">
    <property type="entry name" value="SMI1/KNR4-like"/>
    <property type="match status" value="1"/>
</dbReference>